<dbReference type="PANTHER" id="PTHR15863">
    <property type="entry name" value="MRN COMPLEX-INTERACTING PROTEIN"/>
    <property type="match status" value="1"/>
</dbReference>
<evidence type="ECO:0000313" key="3">
    <source>
        <dbReference type="EMBL" id="CAA2934706.1"/>
    </source>
</evidence>
<feature type="domain" description="MRN complex-interacting protein N-terminal" evidence="2">
    <location>
        <begin position="8"/>
        <end position="109"/>
    </location>
</feature>
<dbReference type="GO" id="GO:0005634">
    <property type="term" value="C:nucleus"/>
    <property type="evidence" value="ECO:0007669"/>
    <property type="project" value="TreeGrafter"/>
</dbReference>
<dbReference type="InterPro" id="IPR049472">
    <property type="entry name" value="MRNIP_N"/>
</dbReference>
<dbReference type="Gramene" id="OE9A078751T1">
    <property type="protein sequence ID" value="OE9A078751C1"/>
    <property type="gene ID" value="OE9A078751"/>
</dbReference>
<evidence type="ECO:0000313" key="4">
    <source>
        <dbReference type="Proteomes" id="UP000594638"/>
    </source>
</evidence>
<protein>
    <recommendedName>
        <fullName evidence="2">MRN complex-interacting protein N-terminal domain-containing protein</fullName>
    </recommendedName>
</protein>
<feature type="region of interest" description="Disordered" evidence="1">
    <location>
        <begin position="84"/>
        <end position="105"/>
    </location>
</feature>
<gene>
    <name evidence="3" type="ORF">OLEA9_A078751</name>
</gene>
<dbReference type="AlphaFoldDB" id="A0A8S0PAP2"/>
<accession>A0A8S0PAP2</accession>
<keyword evidence="4" id="KW-1185">Reference proteome</keyword>
<comment type="caution">
    <text evidence="3">The sequence shown here is derived from an EMBL/GenBank/DDBJ whole genome shotgun (WGS) entry which is preliminary data.</text>
</comment>
<evidence type="ECO:0000256" key="1">
    <source>
        <dbReference type="SAM" id="MobiDB-lite"/>
    </source>
</evidence>
<evidence type="ECO:0000259" key="2">
    <source>
        <dbReference type="Pfam" id="PF15749"/>
    </source>
</evidence>
<name>A0A8S0PAP2_OLEEU</name>
<dbReference type="Proteomes" id="UP000594638">
    <property type="component" value="Unassembled WGS sequence"/>
</dbReference>
<dbReference type="Gramene" id="OE9A078751T3">
    <property type="protein sequence ID" value="OE9A078751C3"/>
    <property type="gene ID" value="OE9A078751"/>
</dbReference>
<reference evidence="3 4" key="1">
    <citation type="submission" date="2019-12" db="EMBL/GenBank/DDBJ databases">
        <authorList>
            <person name="Alioto T."/>
            <person name="Alioto T."/>
            <person name="Gomez Garrido J."/>
        </authorList>
    </citation>
    <scope>NUCLEOTIDE SEQUENCE [LARGE SCALE GENOMIC DNA]</scope>
</reference>
<dbReference type="GO" id="GO:0007095">
    <property type="term" value="P:mitotic G2 DNA damage checkpoint signaling"/>
    <property type="evidence" value="ECO:0007669"/>
    <property type="project" value="TreeGrafter"/>
</dbReference>
<dbReference type="PANTHER" id="PTHR15863:SF2">
    <property type="entry name" value="MRN COMPLEX-INTERACTING PROTEIN"/>
    <property type="match status" value="1"/>
</dbReference>
<organism evidence="3 4">
    <name type="scientific">Olea europaea subsp. europaea</name>
    <dbReference type="NCBI Taxonomy" id="158383"/>
    <lineage>
        <taxon>Eukaryota</taxon>
        <taxon>Viridiplantae</taxon>
        <taxon>Streptophyta</taxon>
        <taxon>Embryophyta</taxon>
        <taxon>Tracheophyta</taxon>
        <taxon>Spermatophyta</taxon>
        <taxon>Magnoliopsida</taxon>
        <taxon>eudicotyledons</taxon>
        <taxon>Gunneridae</taxon>
        <taxon>Pentapetalae</taxon>
        <taxon>asterids</taxon>
        <taxon>lamiids</taxon>
        <taxon>Lamiales</taxon>
        <taxon>Oleaceae</taxon>
        <taxon>Oleeae</taxon>
        <taxon>Olea</taxon>
    </lineage>
</organism>
<dbReference type="GO" id="GO:0003682">
    <property type="term" value="F:chromatin binding"/>
    <property type="evidence" value="ECO:0007669"/>
    <property type="project" value="TreeGrafter"/>
</dbReference>
<dbReference type="OrthoDB" id="5960226at2759"/>
<dbReference type="InterPro" id="IPR032739">
    <property type="entry name" value="MRNIP"/>
</dbReference>
<proteinExistence type="predicted"/>
<sequence>MPTTFIAVQCFQCFTMQVKQQKKSSNKWTCVVCNEKQSVQKVFAKGFMAKDIRKFVQNSNISRQLVEQKEEKLFVQNYNEEENEQIGDIGNQSPSNEGKKKKRTDWSEYVDYEEDSGKLEPTEVDGFEPMIVTEMPKALFKKPKLKNYSTDGSGFKDGEKLLKPVFAKRQSTANSRDVEPVELQEITNRGTMKFQPSDTASKWSRFKVDIQEDSRTLVNGVSSLYKPTTASKGSLPKLSTNITRDFDEKFAFRATPLNPHTTAKGPLSKWSNYMTENDDENLLIREGKASLHQSSNQWKNDEFETLLNDQRVEEDIHPDFL</sequence>
<dbReference type="EMBL" id="CACTIH010000018">
    <property type="protein sequence ID" value="CAA2934706.1"/>
    <property type="molecule type" value="Genomic_DNA"/>
</dbReference>
<dbReference type="Pfam" id="PF15749">
    <property type="entry name" value="MRNIP"/>
    <property type="match status" value="1"/>
</dbReference>